<dbReference type="RefSeq" id="WP_118201538.1">
    <property type="nucleotide sequence ID" value="NZ_QRIE01000075.1"/>
</dbReference>
<dbReference type="AlphaFoldDB" id="A0A3R6ICD1"/>
<gene>
    <name evidence="3" type="ORF">DW250_13395</name>
</gene>
<dbReference type="InterPro" id="IPR033880">
    <property type="entry name" value="SPFH_YdjI"/>
</dbReference>
<feature type="domain" description="GYF" evidence="2">
    <location>
        <begin position="331"/>
        <end position="380"/>
    </location>
</feature>
<dbReference type="Proteomes" id="UP000286501">
    <property type="component" value="Unassembled WGS sequence"/>
</dbReference>
<dbReference type="EMBL" id="QRIN01000072">
    <property type="protein sequence ID" value="RHG63251.1"/>
    <property type="molecule type" value="Genomic_DNA"/>
</dbReference>
<protein>
    <submittedName>
        <fullName evidence="3">DUF4339 domain-containing protein</fullName>
    </submittedName>
</protein>
<reference evidence="3 4" key="1">
    <citation type="submission" date="2018-08" db="EMBL/GenBank/DDBJ databases">
        <title>A genome reference for cultivated species of the human gut microbiota.</title>
        <authorList>
            <person name="Zou Y."/>
            <person name="Xue W."/>
            <person name="Luo G."/>
        </authorList>
    </citation>
    <scope>NUCLEOTIDE SEQUENCE [LARGE SCALE GENOMIC DNA]</scope>
    <source>
        <strain evidence="3 4">AM22-1</strain>
    </source>
</reference>
<organism evidence="3 4">
    <name type="scientific">Segatella copri</name>
    <dbReference type="NCBI Taxonomy" id="165179"/>
    <lineage>
        <taxon>Bacteria</taxon>
        <taxon>Pseudomonadati</taxon>
        <taxon>Bacteroidota</taxon>
        <taxon>Bacteroidia</taxon>
        <taxon>Bacteroidales</taxon>
        <taxon>Prevotellaceae</taxon>
        <taxon>Segatella</taxon>
    </lineage>
</organism>
<evidence type="ECO:0000259" key="1">
    <source>
        <dbReference type="Pfam" id="PF13421"/>
    </source>
</evidence>
<proteinExistence type="predicted"/>
<name>A0A3R6ICD1_9BACT</name>
<evidence type="ECO:0000313" key="3">
    <source>
        <dbReference type="EMBL" id="RHG63251.1"/>
    </source>
</evidence>
<evidence type="ECO:0000313" key="4">
    <source>
        <dbReference type="Proteomes" id="UP000286501"/>
    </source>
</evidence>
<dbReference type="Pfam" id="PF14237">
    <property type="entry name" value="GYF_2"/>
    <property type="match status" value="1"/>
</dbReference>
<dbReference type="Pfam" id="PF13421">
    <property type="entry name" value="Band_7_1"/>
    <property type="match status" value="1"/>
</dbReference>
<comment type="caution">
    <text evidence="3">The sequence shown here is derived from an EMBL/GenBank/DDBJ whole genome shotgun (WGS) entry which is preliminary data.</text>
</comment>
<feature type="domain" description="SPFH" evidence="1">
    <location>
        <begin position="65"/>
        <end position="165"/>
    </location>
</feature>
<sequence>MGFFGFKSSREVEEEKRQAAEEAARRVEQNNLTNLSNLSKGSQLNFAIPYFDVFDPRLQDYGVPVSVHGAVVYAIEDMDLFHSVNRNEGYSDETFKNKLRGQLTKFIKSVVSNAPSDAQIPVVQIERKIFEISELIQQRVTPQVEKLFGITIRSLDITGINVDKESRGYRELKALTADLEKERMMAQHNAQISNFNLNNDLQQDMLKKQSELNLDAMGRKQELDLGGQEELQRMNLENQRETMRIQREEMQRASRLQTEQTFMGAHQANLNAGVLNNATDNGINAFRQQAMGGGMNNMGQMGGAPQMPGQKGMGGTPQMPGMGAAVPQVQYYIGINGQQYGPCDWNKLQQLVQQGQLTQQSYVWKNGMAQWEFAGNVTELAPLFQGTAPQMPGMPPTMPGM</sequence>
<accession>A0A3R6ICD1</accession>
<evidence type="ECO:0000259" key="2">
    <source>
        <dbReference type="Pfam" id="PF14237"/>
    </source>
</evidence>
<dbReference type="InterPro" id="IPR025640">
    <property type="entry name" value="GYF_2"/>
</dbReference>